<dbReference type="Gene3D" id="3.40.50.300">
    <property type="entry name" value="P-loop containing nucleotide triphosphate hydrolases"/>
    <property type="match status" value="1"/>
</dbReference>
<name>A0A6C1KK77_XANAU</name>
<dbReference type="GO" id="GO:0005737">
    <property type="term" value="C:cytoplasm"/>
    <property type="evidence" value="ECO:0007669"/>
    <property type="project" value="TreeGrafter"/>
</dbReference>
<sequence>MPEDSSLRQPATRAHPARWRDVLYVLPQREGDLARLDELAVADAPVVTVIGKYNHGKSRLLNELIRRDAFAVADRRQTVHLAECRHAGVRWLDAPGLDADVAGEDDRHALRAVWLASDIRLFVHAAREGELDAVERALLEALRADSRRTRRETLIVVTQADQMEDDDALGRVMSAIADQVPGAGLLVVSSTRHRRGLEDGKTLLIQRSGIPELERALADALARVPAARAHEARLLLGEMRAELETVRRAEAETLSSLRQQQAAQRHVFDDGLETLLAAIGRDMEVVVALAGPDLALVADTGRERYATTAAKLERAHIQVAYSRACIHLDGFLAGHGVSGLPREQQTAAGSLNTVMVAVMGVSVKFRADLHRMFCEAPGRARLQAAFAHYFELSRSRAALRDRITESSVALDAADRALAALPPDTAP</sequence>
<dbReference type="PANTHER" id="PTHR42714">
    <property type="entry name" value="TRNA MODIFICATION GTPASE GTPBP3"/>
    <property type="match status" value="1"/>
</dbReference>
<proteinExistence type="predicted"/>
<evidence type="ECO:0000259" key="1">
    <source>
        <dbReference type="Pfam" id="PF01926"/>
    </source>
</evidence>
<dbReference type="InterPro" id="IPR027417">
    <property type="entry name" value="P-loop_NTPase"/>
</dbReference>
<dbReference type="AlphaFoldDB" id="A0A6C1KK77"/>
<evidence type="ECO:0000313" key="3">
    <source>
        <dbReference type="Proteomes" id="UP000305131"/>
    </source>
</evidence>
<dbReference type="InterPro" id="IPR006073">
    <property type="entry name" value="GTP-bd"/>
</dbReference>
<dbReference type="GeneID" id="95773489"/>
<dbReference type="GO" id="GO:0002098">
    <property type="term" value="P:tRNA wobble uridine modification"/>
    <property type="evidence" value="ECO:0007669"/>
    <property type="project" value="TreeGrafter"/>
</dbReference>
<dbReference type="EMBL" id="VAUP01000016">
    <property type="protein sequence ID" value="TLX43434.1"/>
    <property type="molecule type" value="Genomic_DNA"/>
</dbReference>
<dbReference type="GO" id="GO:0030488">
    <property type="term" value="P:tRNA methylation"/>
    <property type="evidence" value="ECO:0007669"/>
    <property type="project" value="TreeGrafter"/>
</dbReference>
<dbReference type="RefSeq" id="WP_138399071.1">
    <property type="nucleotide sequence ID" value="NZ_JBAFVI010000023.1"/>
</dbReference>
<organism evidence="2 3">
    <name type="scientific">Xanthobacter autotrophicus</name>
    <dbReference type="NCBI Taxonomy" id="280"/>
    <lineage>
        <taxon>Bacteria</taxon>
        <taxon>Pseudomonadati</taxon>
        <taxon>Pseudomonadota</taxon>
        <taxon>Alphaproteobacteria</taxon>
        <taxon>Hyphomicrobiales</taxon>
        <taxon>Xanthobacteraceae</taxon>
        <taxon>Xanthobacter</taxon>
    </lineage>
</organism>
<gene>
    <name evidence="2" type="ORF">FBQ73_08495</name>
</gene>
<dbReference type="SUPFAM" id="SSF52540">
    <property type="entry name" value="P-loop containing nucleoside triphosphate hydrolases"/>
    <property type="match status" value="1"/>
</dbReference>
<dbReference type="OrthoDB" id="7230870at2"/>
<feature type="domain" description="G" evidence="1">
    <location>
        <begin position="47"/>
        <end position="157"/>
    </location>
</feature>
<evidence type="ECO:0000313" key="2">
    <source>
        <dbReference type="EMBL" id="TLX43434.1"/>
    </source>
</evidence>
<dbReference type="GO" id="GO:0005525">
    <property type="term" value="F:GTP binding"/>
    <property type="evidence" value="ECO:0007669"/>
    <property type="project" value="InterPro"/>
</dbReference>
<dbReference type="Pfam" id="PF01926">
    <property type="entry name" value="MMR_HSR1"/>
    <property type="match status" value="1"/>
</dbReference>
<protein>
    <recommendedName>
        <fullName evidence="1">G domain-containing protein</fullName>
    </recommendedName>
</protein>
<comment type="caution">
    <text evidence="2">The sequence shown here is derived from an EMBL/GenBank/DDBJ whole genome shotgun (WGS) entry which is preliminary data.</text>
</comment>
<dbReference type="Proteomes" id="UP000305131">
    <property type="component" value="Unassembled WGS sequence"/>
</dbReference>
<reference evidence="2 3" key="1">
    <citation type="submission" date="2019-05" db="EMBL/GenBank/DDBJ databases">
        <authorList>
            <person name="Zhou X."/>
        </authorList>
    </citation>
    <scope>NUCLEOTIDE SEQUENCE [LARGE SCALE GENOMIC DNA]</scope>
    <source>
        <strain evidence="2 3">DSM 432</strain>
    </source>
</reference>
<dbReference type="PANTHER" id="PTHR42714:SF6">
    <property type="entry name" value="TRANSLATION INITIATION FACTOR IF-2"/>
    <property type="match status" value="1"/>
</dbReference>
<accession>A0A6C1KK77</accession>